<evidence type="ECO:0000256" key="1">
    <source>
        <dbReference type="ARBA" id="ARBA00022553"/>
    </source>
</evidence>
<comment type="caution">
    <text evidence="4">The sequence shown here is derived from an EMBL/GenBank/DDBJ whole genome shotgun (WGS) entry which is preliminary data.</text>
</comment>
<dbReference type="InterPro" id="IPR001789">
    <property type="entry name" value="Sig_transdc_resp-reg_receiver"/>
</dbReference>
<dbReference type="AlphaFoldDB" id="A0A556MU96"/>
<evidence type="ECO:0000256" key="2">
    <source>
        <dbReference type="PROSITE-ProRule" id="PRU00169"/>
    </source>
</evidence>
<dbReference type="PANTHER" id="PTHR44591:SF3">
    <property type="entry name" value="RESPONSE REGULATORY DOMAIN-CONTAINING PROTEIN"/>
    <property type="match status" value="1"/>
</dbReference>
<gene>
    <name evidence="4" type="ORF">FO440_04555</name>
</gene>
<reference evidence="4 5" key="1">
    <citation type="submission" date="2019-07" db="EMBL/GenBank/DDBJ databases">
        <authorList>
            <person name="Huq M.A."/>
        </authorList>
    </citation>
    <scope>NUCLEOTIDE SEQUENCE [LARGE SCALE GENOMIC DNA]</scope>
    <source>
        <strain evidence="4 5">MAH-19</strain>
    </source>
</reference>
<dbReference type="SUPFAM" id="SSF52172">
    <property type="entry name" value="CheY-like"/>
    <property type="match status" value="1"/>
</dbReference>
<dbReference type="Pfam" id="PF00072">
    <property type="entry name" value="Response_reg"/>
    <property type="match status" value="1"/>
</dbReference>
<name>A0A556MU96_9SPHI</name>
<dbReference type="OrthoDB" id="677887at2"/>
<dbReference type="InterPro" id="IPR011006">
    <property type="entry name" value="CheY-like_superfamily"/>
</dbReference>
<keyword evidence="1 2" id="KW-0597">Phosphoprotein</keyword>
<evidence type="ECO:0000313" key="4">
    <source>
        <dbReference type="EMBL" id="TSJ43467.1"/>
    </source>
</evidence>
<accession>A0A556MU96</accession>
<dbReference type="GO" id="GO:0000160">
    <property type="term" value="P:phosphorelay signal transduction system"/>
    <property type="evidence" value="ECO:0007669"/>
    <property type="project" value="InterPro"/>
</dbReference>
<dbReference type="EMBL" id="VLPK01000001">
    <property type="protein sequence ID" value="TSJ43467.1"/>
    <property type="molecule type" value="Genomic_DNA"/>
</dbReference>
<dbReference type="PANTHER" id="PTHR44591">
    <property type="entry name" value="STRESS RESPONSE REGULATOR PROTEIN 1"/>
    <property type="match status" value="1"/>
</dbReference>
<evidence type="ECO:0000313" key="5">
    <source>
        <dbReference type="Proteomes" id="UP000318733"/>
    </source>
</evidence>
<dbReference type="InterPro" id="IPR050595">
    <property type="entry name" value="Bact_response_regulator"/>
</dbReference>
<sequence>MAIVIQYVKCNVMTKKILIVDDNEFMVEVMSHILLNKGYDVIALYEGNAVIDHIRTDHPDLVILDMQLPDADGRDICKEIKLNRETKNLPVILCTGNEDFRLSIKRQESPDDVLHKPFDVDSLVNMVAVQLAA</sequence>
<proteinExistence type="predicted"/>
<dbReference type="SMART" id="SM00448">
    <property type="entry name" value="REC"/>
    <property type="match status" value="1"/>
</dbReference>
<evidence type="ECO:0000259" key="3">
    <source>
        <dbReference type="PROSITE" id="PS50110"/>
    </source>
</evidence>
<dbReference type="PROSITE" id="PS50110">
    <property type="entry name" value="RESPONSE_REGULATORY"/>
    <property type="match status" value="1"/>
</dbReference>
<keyword evidence="5" id="KW-1185">Reference proteome</keyword>
<protein>
    <submittedName>
        <fullName evidence="4">Response regulator</fullName>
    </submittedName>
</protein>
<feature type="modified residue" description="4-aspartylphosphate" evidence="2">
    <location>
        <position position="65"/>
    </location>
</feature>
<feature type="domain" description="Response regulatory" evidence="3">
    <location>
        <begin position="16"/>
        <end position="131"/>
    </location>
</feature>
<dbReference type="Proteomes" id="UP000318733">
    <property type="component" value="Unassembled WGS sequence"/>
</dbReference>
<organism evidence="4 5">
    <name type="scientific">Mucilaginibacter corticis</name>
    <dbReference type="NCBI Taxonomy" id="2597670"/>
    <lineage>
        <taxon>Bacteria</taxon>
        <taxon>Pseudomonadati</taxon>
        <taxon>Bacteroidota</taxon>
        <taxon>Sphingobacteriia</taxon>
        <taxon>Sphingobacteriales</taxon>
        <taxon>Sphingobacteriaceae</taxon>
        <taxon>Mucilaginibacter</taxon>
    </lineage>
</organism>
<dbReference type="Gene3D" id="3.40.50.2300">
    <property type="match status" value="1"/>
</dbReference>